<dbReference type="RefSeq" id="WP_193779223.1">
    <property type="nucleotide sequence ID" value="NZ_JADDOJ010000009.1"/>
</dbReference>
<gene>
    <name evidence="3" type="ORF">IM725_03675</name>
</gene>
<evidence type="ECO:0000313" key="3">
    <source>
        <dbReference type="EMBL" id="MBE7939672.1"/>
    </source>
</evidence>
<evidence type="ECO:0000256" key="1">
    <source>
        <dbReference type="SAM" id="Coils"/>
    </source>
</evidence>
<accession>A0ABR9SBD8</accession>
<reference evidence="3 4" key="1">
    <citation type="submission" date="2020-10" db="EMBL/GenBank/DDBJ databases">
        <title>Draft genome of Ramlibacter aquaticus LMG 30558.</title>
        <authorList>
            <person name="Props R."/>
        </authorList>
    </citation>
    <scope>NUCLEOTIDE SEQUENCE [LARGE SCALE GENOMIC DNA]</scope>
    <source>
        <strain evidence="3 4">LMG 30558</strain>
    </source>
</reference>
<name>A0ABR9SBD8_9BURK</name>
<dbReference type="SUPFAM" id="SSF47413">
    <property type="entry name" value="lambda repressor-like DNA-binding domains"/>
    <property type="match status" value="1"/>
</dbReference>
<evidence type="ECO:0000313" key="4">
    <source>
        <dbReference type="Proteomes" id="UP000715965"/>
    </source>
</evidence>
<sequence>MSTLTATIHSEIRRLARKEARQEVEPLRKALATYKSRVRELNQDVATLKRQLAQQARALGRSGAAVASAEREQKGQPLRFRPSGLVSHRKRLGLSAANAATLIGVSPLTIYKWEAGSTRPRASHMPAIDKLRKMGRREVVAALEAASA</sequence>
<comment type="caution">
    <text evidence="3">The sequence shown here is derived from an EMBL/GenBank/DDBJ whole genome shotgun (WGS) entry which is preliminary data.</text>
</comment>
<feature type="coiled-coil region" evidence="1">
    <location>
        <begin position="31"/>
        <end position="58"/>
    </location>
</feature>
<feature type="domain" description="HTH cro/C1-type" evidence="2">
    <location>
        <begin position="85"/>
        <end position="123"/>
    </location>
</feature>
<dbReference type="InterPro" id="IPR010982">
    <property type="entry name" value="Lambda_DNA-bd_dom_sf"/>
</dbReference>
<proteinExistence type="predicted"/>
<dbReference type="PROSITE" id="PS50943">
    <property type="entry name" value="HTH_CROC1"/>
    <property type="match status" value="1"/>
</dbReference>
<evidence type="ECO:0000259" key="2">
    <source>
        <dbReference type="PROSITE" id="PS50943"/>
    </source>
</evidence>
<dbReference type="InterPro" id="IPR001387">
    <property type="entry name" value="Cro/C1-type_HTH"/>
</dbReference>
<keyword evidence="4" id="KW-1185">Reference proteome</keyword>
<dbReference type="Pfam" id="PF01381">
    <property type="entry name" value="HTH_3"/>
    <property type="match status" value="1"/>
</dbReference>
<dbReference type="EMBL" id="JADDOJ010000009">
    <property type="protein sequence ID" value="MBE7939672.1"/>
    <property type="molecule type" value="Genomic_DNA"/>
</dbReference>
<organism evidence="3 4">
    <name type="scientific">Ramlibacter aquaticus</name>
    <dbReference type="NCBI Taxonomy" id="2780094"/>
    <lineage>
        <taxon>Bacteria</taxon>
        <taxon>Pseudomonadati</taxon>
        <taxon>Pseudomonadota</taxon>
        <taxon>Betaproteobacteria</taxon>
        <taxon>Burkholderiales</taxon>
        <taxon>Comamonadaceae</taxon>
        <taxon>Ramlibacter</taxon>
    </lineage>
</organism>
<dbReference type="CDD" id="cd00093">
    <property type="entry name" value="HTH_XRE"/>
    <property type="match status" value="1"/>
</dbReference>
<protein>
    <submittedName>
        <fullName evidence="3">Helix-turn-helix domain-containing protein</fullName>
    </submittedName>
</protein>
<keyword evidence="1" id="KW-0175">Coiled coil</keyword>
<dbReference type="Gene3D" id="1.10.260.40">
    <property type="entry name" value="lambda repressor-like DNA-binding domains"/>
    <property type="match status" value="1"/>
</dbReference>
<dbReference type="Proteomes" id="UP000715965">
    <property type="component" value="Unassembled WGS sequence"/>
</dbReference>